<dbReference type="Proteomes" id="UP000036403">
    <property type="component" value="Unassembled WGS sequence"/>
</dbReference>
<dbReference type="STRING" id="67767.A0A0J7L5P0"/>
<dbReference type="Pfam" id="PF13417">
    <property type="entry name" value="GST_N_3"/>
    <property type="match status" value="1"/>
</dbReference>
<dbReference type="Gene3D" id="3.40.30.10">
    <property type="entry name" value="Glutaredoxin"/>
    <property type="match status" value="1"/>
</dbReference>
<dbReference type="EMBL" id="LBMM01000634">
    <property type="protein sequence ID" value="KMQ97936.1"/>
    <property type="molecule type" value="Genomic_DNA"/>
</dbReference>
<dbReference type="InterPro" id="IPR036249">
    <property type="entry name" value="Thioredoxin-like_sf"/>
</dbReference>
<dbReference type="PaxDb" id="67767-A0A0J7L5P0"/>
<keyword evidence="4" id="KW-0808">Transferase</keyword>
<feature type="domain" description="GST N-terminal" evidence="2">
    <location>
        <begin position="1"/>
        <end position="55"/>
    </location>
</feature>
<dbReference type="CDD" id="cd03177">
    <property type="entry name" value="GST_C_Delta_Epsilon"/>
    <property type="match status" value="1"/>
</dbReference>
<evidence type="ECO:0000313" key="5">
    <source>
        <dbReference type="Proteomes" id="UP000036403"/>
    </source>
</evidence>
<keyword evidence="5" id="KW-1185">Reference proteome</keyword>
<dbReference type="InterPro" id="IPR040079">
    <property type="entry name" value="Glutathione_S-Trfase"/>
</dbReference>
<dbReference type="InterPro" id="IPR004045">
    <property type="entry name" value="Glutathione_S-Trfase_N"/>
</dbReference>
<reference evidence="4 5" key="1">
    <citation type="submission" date="2015-04" db="EMBL/GenBank/DDBJ databases">
        <title>Lasius niger genome sequencing.</title>
        <authorList>
            <person name="Konorov E.A."/>
            <person name="Nikitin M.A."/>
            <person name="Kirill M.V."/>
            <person name="Chang P."/>
        </authorList>
    </citation>
    <scope>NUCLEOTIDE SEQUENCE [LARGE SCALE GENOMIC DNA]</scope>
    <source>
        <tissue evidence="4">Whole</tissue>
    </source>
</reference>
<accession>A0A0J7L5P0</accession>
<comment type="subunit">
    <text evidence="1">Homodimer.</text>
</comment>
<comment type="caution">
    <text evidence="4">The sequence shown here is derived from an EMBL/GenBank/DDBJ whole genome shotgun (WGS) entry which is preliminary data.</text>
</comment>
<evidence type="ECO:0000259" key="3">
    <source>
        <dbReference type="PROSITE" id="PS50405"/>
    </source>
</evidence>
<dbReference type="GO" id="GO:0006749">
    <property type="term" value="P:glutathione metabolic process"/>
    <property type="evidence" value="ECO:0007669"/>
    <property type="project" value="TreeGrafter"/>
</dbReference>
<sequence length="159" mass="18396">MELIMVNTSAGEHLTPEYEELNPQKTIPFLVDDDLKLSESRAIMSYLVDQYGENDTLYPRKPEARALIDQRLYFDLDTLYASVIDYYMPVLQKQTHTYDPAQYEKMTEAFQILEKFLEGHDYVAGHNLTIADLSLVSSVTTAEVILCWMLCKVNKQLFL</sequence>
<dbReference type="PROSITE" id="PS50405">
    <property type="entry name" value="GST_CTER"/>
    <property type="match status" value="1"/>
</dbReference>
<dbReference type="SUPFAM" id="SSF47616">
    <property type="entry name" value="GST C-terminal domain-like"/>
    <property type="match status" value="1"/>
</dbReference>
<dbReference type="GO" id="GO:0004364">
    <property type="term" value="F:glutathione transferase activity"/>
    <property type="evidence" value="ECO:0007669"/>
    <property type="project" value="TreeGrafter"/>
</dbReference>
<evidence type="ECO:0000256" key="1">
    <source>
        <dbReference type="ARBA" id="ARBA00011738"/>
    </source>
</evidence>
<dbReference type="OrthoDB" id="2309723at2759"/>
<dbReference type="InterPro" id="IPR010987">
    <property type="entry name" value="Glutathione-S-Trfase_C-like"/>
</dbReference>
<protein>
    <submittedName>
        <fullName evidence="4">Glutathione s-transferase 1-1</fullName>
    </submittedName>
</protein>
<proteinExistence type="predicted"/>
<dbReference type="SUPFAM" id="SSF52833">
    <property type="entry name" value="Thioredoxin-like"/>
    <property type="match status" value="1"/>
</dbReference>
<evidence type="ECO:0000313" key="4">
    <source>
        <dbReference type="EMBL" id="KMQ97936.1"/>
    </source>
</evidence>
<dbReference type="AlphaFoldDB" id="A0A0J7L5P0"/>
<dbReference type="Pfam" id="PF00043">
    <property type="entry name" value="GST_C"/>
    <property type="match status" value="1"/>
</dbReference>
<dbReference type="PROSITE" id="PS50404">
    <property type="entry name" value="GST_NTER"/>
    <property type="match status" value="1"/>
</dbReference>
<gene>
    <name evidence="4" type="ORF">RF55_1715</name>
</gene>
<dbReference type="Gene3D" id="1.20.1050.10">
    <property type="match status" value="1"/>
</dbReference>
<evidence type="ECO:0000259" key="2">
    <source>
        <dbReference type="PROSITE" id="PS50404"/>
    </source>
</evidence>
<dbReference type="PANTHER" id="PTHR43969:SF9">
    <property type="entry name" value="GLUTATHIONE S TRANSFERASE D10, ISOFORM A-RELATED"/>
    <property type="match status" value="1"/>
</dbReference>
<dbReference type="SFLD" id="SFLDS00019">
    <property type="entry name" value="Glutathione_Transferase_(cytos"/>
    <property type="match status" value="1"/>
</dbReference>
<name>A0A0J7L5P0_LASNI</name>
<dbReference type="SFLD" id="SFLDG00358">
    <property type="entry name" value="Main_(cytGST)"/>
    <property type="match status" value="1"/>
</dbReference>
<dbReference type="InterPro" id="IPR004046">
    <property type="entry name" value="GST_C"/>
</dbReference>
<dbReference type="FunFam" id="1.20.1050.10:FF:000007">
    <property type="entry name" value="Glutathione S-transferase 1-1"/>
    <property type="match status" value="1"/>
</dbReference>
<organism evidence="4 5">
    <name type="scientific">Lasius niger</name>
    <name type="common">Black garden ant</name>
    <dbReference type="NCBI Taxonomy" id="67767"/>
    <lineage>
        <taxon>Eukaryota</taxon>
        <taxon>Metazoa</taxon>
        <taxon>Ecdysozoa</taxon>
        <taxon>Arthropoda</taxon>
        <taxon>Hexapoda</taxon>
        <taxon>Insecta</taxon>
        <taxon>Pterygota</taxon>
        <taxon>Neoptera</taxon>
        <taxon>Endopterygota</taxon>
        <taxon>Hymenoptera</taxon>
        <taxon>Apocrita</taxon>
        <taxon>Aculeata</taxon>
        <taxon>Formicoidea</taxon>
        <taxon>Formicidae</taxon>
        <taxon>Formicinae</taxon>
        <taxon>Lasius</taxon>
        <taxon>Lasius</taxon>
    </lineage>
</organism>
<dbReference type="PANTHER" id="PTHR43969">
    <property type="entry name" value="GLUTATHIONE S TRANSFERASE D10, ISOFORM A-RELATED"/>
    <property type="match status" value="1"/>
</dbReference>
<dbReference type="InterPro" id="IPR036282">
    <property type="entry name" value="Glutathione-S-Trfase_C_sf"/>
</dbReference>
<feature type="domain" description="GST C-terminal" evidence="3">
    <location>
        <begin position="61"/>
        <end position="159"/>
    </location>
</feature>